<evidence type="ECO:0000256" key="1">
    <source>
        <dbReference type="ARBA" id="ARBA00022448"/>
    </source>
</evidence>
<dbReference type="RefSeq" id="WP_060687583.1">
    <property type="nucleotide sequence ID" value="NZ_BQKE01000002.1"/>
</dbReference>
<proteinExistence type="predicted"/>
<accession>A0AAN4W0Z1</accession>
<feature type="transmembrane region" description="Helical" evidence="9">
    <location>
        <begin position="292"/>
        <end position="312"/>
    </location>
</feature>
<feature type="transmembrane region" description="Helical" evidence="9">
    <location>
        <begin position="178"/>
        <end position="200"/>
    </location>
</feature>
<keyword evidence="6" id="KW-0769">Symport</keyword>
<keyword evidence="7 9" id="KW-1133">Transmembrane helix</keyword>
<dbReference type="EMBL" id="BQKE01000002">
    <property type="protein sequence ID" value="GJM62899.1"/>
    <property type="molecule type" value="Genomic_DNA"/>
</dbReference>
<evidence type="ECO:0000256" key="3">
    <source>
        <dbReference type="ARBA" id="ARBA00022519"/>
    </source>
</evidence>
<evidence type="ECO:0000313" key="11">
    <source>
        <dbReference type="Proteomes" id="UP001310022"/>
    </source>
</evidence>
<evidence type="ECO:0000256" key="7">
    <source>
        <dbReference type="ARBA" id="ARBA00022989"/>
    </source>
</evidence>
<keyword evidence="4" id="KW-0762">Sugar transport</keyword>
<protein>
    <submittedName>
        <fullName evidence="10">Sugar:proton symporter</fullName>
    </submittedName>
</protein>
<keyword evidence="8 9" id="KW-0472">Membrane</keyword>
<comment type="caution">
    <text evidence="10">The sequence shown here is derived from an EMBL/GenBank/DDBJ whole genome shotgun (WGS) entry which is preliminary data.</text>
</comment>
<feature type="transmembrane region" description="Helical" evidence="9">
    <location>
        <begin position="39"/>
        <end position="59"/>
    </location>
</feature>
<dbReference type="InterPro" id="IPR004673">
    <property type="entry name" value="L-rhamnose-proton_sym_RhaT"/>
</dbReference>
<dbReference type="GO" id="GO:0015153">
    <property type="term" value="F:rhamnose transmembrane transporter activity"/>
    <property type="evidence" value="ECO:0007669"/>
    <property type="project" value="InterPro"/>
</dbReference>
<keyword evidence="1" id="KW-0813">Transport</keyword>
<evidence type="ECO:0000256" key="5">
    <source>
        <dbReference type="ARBA" id="ARBA00022692"/>
    </source>
</evidence>
<keyword evidence="11" id="KW-1185">Reference proteome</keyword>
<sequence length="355" mass="38658">MISSNPLMGTLLHGVGGVSAASCYLPFQKIKQLSWNTYWLVQATFAWLVLPLVVGYLTVPDLAEVFRQAPQKVLINATLLGMVYGFGGMAFGYAIKNIGYSLTYTISIGLSAVLGTIIPLLIHGTLIEHFSKPGGMVVLTGMLISFVGVFACGWAGYRKEQDLKKQGGSLASFNIKKGLPLAVIAGVLSAIFGVSLEVGAPVAEIAAANGAGHFEGNANLILSTGGTFITNFCWFFILSIRQKTIREIVQVKAIGLKQYLLNMTLCIASGAFWYLQFFFYGLGHVRMGNFKFASWAIHMTMLVFFSYLVGVLMKEWKGVSNRTYQILITALCILVASFMIITYGSMLGSEEFLNH</sequence>
<feature type="transmembrane region" description="Helical" evidence="9">
    <location>
        <begin position="134"/>
        <end position="157"/>
    </location>
</feature>
<evidence type="ECO:0000256" key="8">
    <source>
        <dbReference type="ARBA" id="ARBA00023136"/>
    </source>
</evidence>
<name>A0AAN4W0Z1_9BACT</name>
<reference evidence="10 11" key="1">
    <citation type="submission" date="2021-12" db="EMBL/GenBank/DDBJ databases">
        <title>Genome sequencing of bacteria with rrn-lacking chromosome and rrn-plasmid.</title>
        <authorList>
            <person name="Anda M."/>
            <person name="Iwasaki W."/>
        </authorList>
    </citation>
    <scope>NUCLEOTIDE SEQUENCE [LARGE SCALE GENOMIC DNA]</scope>
    <source>
        <strain evidence="10 11">NBRC 15940</strain>
    </source>
</reference>
<evidence type="ECO:0000256" key="2">
    <source>
        <dbReference type="ARBA" id="ARBA00022475"/>
    </source>
</evidence>
<dbReference type="AlphaFoldDB" id="A0AAN4W0Z1"/>
<feature type="transmembrane region" description="Helical" evidence="9">
    <location>
        <begin position="259"/>
        <end position="280"/>
    </location>
</feature>
<keyword evidence="2" id="KW-1003">Cell membrane</keyword>
<dbReference type="Pfam" id="PF06379">
    <property type="entry name" value="RhaT"/>
    <property type="match status" value="1"/>
</dbReference>
<keyword evidence="5 9" id="KW-0812">Transmembrane</keyword>
<evidence type="ECO:0000256" key="9">
    <source>
        <dbReference type="SAM" id="Phobius"/>
    </source>
</evidence>
<feature type="transmembrane region" description="Helical" evidence="9">
    <location>
        <begin position="220"/>
        <end position="238"/>
    </location>
</feature>
<organism evidence="10 11">
    <name type="scientific">Persicobacter diffluens</name>
    <dbReference type="NCBI Taxonomy" id="981"/>
    <lineage>
        <taxon>Bacteria</taxon>
        <taxon>Pseudomonadati</taxon>
        <taxon>Bacteroidota</taxon>
        <taxon>Cytophagia</taxon>
        <taxon>Cytophagales</taxon>
        <taxon>Persicobacteraceae</taxon>
        <taxon>Persicobacter</taxon>
    </lineage>
</organism>
<feature type="transmembrane region" description="Helical" evidence="9">
    <location>
        <begin position="324"/>
        <end position="346"/>
    </location>
</feature>
<evidence type="ECO:0000313" key="10">
    <source>
        <dbReference type="EMBL" id="GJM62899.1"/>
    </source>
</evidence>
<evidence type="ECO:0000256" key="6">
    <source>
        <dbReference type="ARBA" id="ARBA00022847"/>
    </source>
</evidence>
<dbReference type="GO" id="GO:0016020">
    <property type="term" value="C:membrane"/>
    <property type="evidence" value="ECO:0007669"/>
    <property type="project" value="InterPro"/>
</dbReference>
<feature type="transmembrane region" description="Helical" evidence="9">
    <location>
        <begin position="74"/>
        <end position="95"/>
    </location>
</feature>
<evidence type="ECO:0000256" key="4">
    <source>
        <dbReference type="ARBA" id="ARBA00022597"/>
    </source>
</evidence>
<feature type="transmembrane region" description="Helical" evidence="9">
    <location>
        <begin position="102"/>
        <end position="122"/>
    </location>
</feature>
<feature type="transmembrane region" description="Helical" evidence="9">
    <location>
        <begin position="6"/>
        <end position="27"/>
    </location>
</feature>
<dbReference type="Proteomes" id="UP001310022">
    <property type="component" value="Unassembled WGS sequence"/>
</dbReference>
<dbReference type="GO" id="GO:0015293">
    <property type="term" value="F:symporter activity"/>
    <property type="evidence" value="ECO:0007669"/>
    <property type="project" value="UniProtKB-KW"/>
</dbReference>
<keyword evidence="3" id="KW-0997">Cell inner membrane</keyword>
<gene>
    <name evidence="10" type="ORF">PEDI_34510</name>
</gene>